<keyword evidence="12" id="KW-1185">Reference proteome</keyword>
<evidence type="ECO:0000256" key="9">
    <source>
        <dbReference type="SAM" id="SignalP"/>
    </source>
</evidence>
<dbReference type="AlphaFoldDB" id="A0A812XHJ6"/>
<sequence>MAPAFMRAWLLSGAVLCSHARIGQQLQASHPRVELHVHLDGSMDFDTLLDICRHRGVQLPGVGAPRSIQDIERYMETFEGWHRFDAVNNIVGGSVASVQMAAEAFVKFQATSGVSYTEVRYDPVRLSRSILDNSSISEEEAVRAVEAGLAKGSAKHGVAVYQILCAMRGASPQQCFQTADLASKCRSRSMGGVVGLDLAGDETDFPNRAYIDCFKYAKSLGLNTTVHAGEFNKTMGSDVFSAIYEMAADRIGHGYAAAFNASLLQVLKEQNVHVEACPKSALLHGPWALSAIHTFRQYGLNFGLNTDDPALFFSNTSASEDEDIVTQKLNFSAQDVRASYADAYRARFGDVQDVADVALVYYA</sequence>
<feature type="signal peptide" evidence="9">
    <location>
        <begin position="1"/>
        <end position="20"/>
    </location>
</feature>
<evidence type="ECO:0000256" key="2">
    <source>
        <dbReference type="ARBA" id="ARBA00005058"/>
    </source>
</evidence>
<evidence type="ECO:0000256" key="7">
    <source>
        <dbReference type="ARBA" id="ARBA00022801"/>
    </source>
</evidence>
<evidence type="ECO:0000256" key="4">
    <source>
        <dbReference type="ARBA" id="ARBA00012784"/>
    </source>
</evidence>
<dbReference type="PANTHER" id="PTHR11409">
    <property type="entry name" value="ADENOSINE DEAMINASE"/>
    <property type="match status" value="1"/>
</dbReference>
<keyword evidence="9" id="KW-0732">Signal</keyword>
<name>A0A812XHJ6_SYMPI</name>
<evidence type="ECO:0000259" key="10">
    <source>
        <dbReference type="Pfam" id="PF00962"/>
    </source>
</evidence>
<feature type="domain" description="Adenosine deaminase" evidence="10">
    <location>
        <begin position="31"/>
        <end position="350"/>
    </location>
</feature>
<dbReference type="EC" id="3.5.4.4" evidence="4"/>
<dbReference type="Pfam" id="PF00962">
    <property type="entry name" value="A_deaminase"/>
    <property type="match status" value="1"/>
</dbReference>
<comment type="caution">
    <text evidence="11">The sequence shown here is derived from an EMBL/GenBank/DDBJ whole genome shotgun (WGS) entry which is preliminary data.</text>
</comment>
<accession>A0A812XHJ6</accession>
<dbReference type="GO" id="GO:0006166">
    <property type="term" value="P:purine ribonucleoside salvage"/>
    <property type="evidence" value="ECO:0007669"/>
    <property type="project" value="UniProtKB-KW"/>
</dbReference>
<evidence type="ECO:0000256" key="8">
    <source>
        <dbReference type="ARBA" id="ARBA00022833"/>
    </source>
</evidence>
<keyword evidence="6" id="KW-0660">Purine salvage</keyword>
<protein>
    <recommendedName>
        <fullName evidence="4">adenosine deaminase</fullName>
        <ecNumber evidence="4">3.5.4.4</ecNumber>
    </recommendedName>
</protein>
<dbReference type="GO" id="GO:0046103">
    <property type="term" value="P:inosine biosynthetic process"/>
    <property type="evidence" value="ECO:0007669"/>
    <property type="project" value="TreeGrafter"/>
</dbReference>
<reference evidence="11" key="1">
    <citation type="submission" date="2021-02" db="EMBL/GenBank/DDBJ databases">
        <authorList>
            <person name="Dougan E. K."/>
            <person name="Rhodes N."/>
            <person name="Thang M."/>
            <person name="Chan C."/>
        </authorList>
    </citation>
    <scope>NUCLEOTIDE SEQUENCE</scope>
</reference>
<evidence type="ECO:0000256" key="3">
    <source>
        <dbReference type="ARBA" id="ARBA00006676"/>
    </source>
</evidence>
<comment type="cofactor">
    <cofactor evidence="1">
        <name>Zn(2+)</name>
        <dbReference type="ChEBI" id="CHEBI:29105"/>
    </cofactor>
</comment>
<dbReference type="UniPathway" id="UPA00606"/>
<dbReference type="EMBL" id="CAJNIZ010045715">
    <property type="protein sequence ID" value="CAE7728076.1"/>
    <property type="molecule type" value="Genomic_DNA"/>
</dbReference>
<dbReference type="InterPro" id="IPR001365">
    <property type="entry name" value="A_deaminase_dom"/>
</dbReference>
<dbReference type="Gene3D" id="3.20.20.140">
    <property type="entry name" value="Metal-dependent hydrolases"/>
    <property type="match status" value="1"/>
</dbReference>
<dbReference type="Proteomes" id="UP000649617">
    <property type="component" value="Unassembled WGS sequence"/>
</dbReference>
<keyword evidence="7" id="KW-0378">Hydrolase</keyword>
<evidence type="ECO:0000256" key="5">
    <source>
        <dbReference type="ARBA" id="ARBA00022723"/>
    </source>
</evidence>
<dbReference type="InterPro" id="IPR006330">
    <property type="entry name" value="Ado/ade_deaminase"/>
</dbReference>
<evidence type="ECO:0000256" key="1">
    <source>
        <dbReference type="ARBA" id="ARBA00001947"/>
    </source>
</evidence>
<proteinExistence type="inferred from homology"/>
<comment type="pathway">
    <text evidence="2">Purine metabolism; purine nucleoside salvage.</text>
</comment>
<evidence type="ECO:0000313" key="12">
    <source>
        <dbReference type="Proteomes" id="UP000649617"/>
    </source>
</evidence>
<dbReference type="GO" id="GO:0046872">
    <property type="term" value="F:metal ion binding"/>
    <property type="evidence" value="ECO:0007669"/>
    <property type="project" value="UniProtKB-KW"/>
</dbReference>
<dbReference type="OrthoDB" id="272271at2759"/>
<dbReference type="PANTHER" id="PTHR11409:SF43">
    <property type="entry name" value="ADENOSINE DEAMINASE"/>
    <property type="match status" value="1"/>
</dbReference>
<gene>
    <name evidence="11" type="primary">ADA</name>
    <name evidence="11" type="ORF">SPIL2461_LOCUS20860</name>
</gene>
<keyword evidence="8" id="KW-0862">Zinc</keyword>
<dbReference type="GO" id="GO:0004000">
    <property type="term" value="F:adenosine deaminase activity"/>
    <property type="evidence" value="ECO:0007669"/>
    <property type="project" value="UniProtKB-ARBA"/>
</dbReference>
<dbReference type="GO" id="GO:0043103">
    <property type="term" value="P:hypoxanthine salvage"/>
    <property type="evidence" value="ECO:0007669"/>
    <property type="project" value="TreeGrafter"/>
</dbReference>
<keyword evidence="5" id="KW-0479">Metal-binding</keyword>
<comment type="similarity">
    <text evidence="3">Belongs to the metallo-dependent hydrolases superfamily. Adenosine and AMP deaminases family.</text>
</comment>
<dbReference type="GO" id="GO:0006154">
    <property type="term" value="P:adenosine catabolic process"/>
    <property type="evidence" value="ECO:0007669"/>
    <property type="project" value="TreeGrafter"/>
</dbReference>
<evidence type="ECO:0000313" key="11">
    <source>
        <dbReference type="EMBL" id="CAE7728076.1"/>
    </source>
</evidence>
<dbReference type="InterPro" id="IPR032466">
    <property type="entry name" value="Metal_Hydrolase"/>
</dbReference>
<dbReference type="SUPFAM" id="SSF51556">
    <property type="entry name" value="Metallo-dependent hydrolases"/>
    <property type="match status" value="1"/>
</dbReference>
<organism evidence="11 12">
    <name type="scientific">Symbiodinium pilosum</name>
    <name type="common">Dinoflagellate</name>
    <dbReference type="NCBI Taxonomy" id="2952"/>
    <lineage>
        <taxon>Eukaryota</taxon>
        <taxon>Sar</taxon>
        <taxon>Alveolata</taxon>
        <taxon>Dinophyceae</taxon>
        <taxon>Suessiales</taxon>
        <taxon>Symbiodiniaceae</taxon>
        <taxon>Symbiodinium</taxon>
    </lineage>
</organism>
<evidence type="ECO:0000256" key="6">
    <source>
        <dbReference type="ARBA" id="ARBA00022726"/>
    </source>
</evidence>
<dbReference type="GO" id="GO:0005829">
    <property type="term" value="C:cytosol"/>
    <property type="evidence" value="ECO:0007669"/>
    <property type="project" value="TreeGrafter"/>
</dbReference>
<feature type="chain" id="PRO_5032583422" description="adenosine deaminase" evidence="9">
    <location>
        <begin position="21"/>
        <end position="363"/>
    </location>
</feature>